<dbReference type="InterPro" id="IPR032473">
    <property type="entry name" value="Argonaute_Mid_dom"/>
</dbReference>
<dbReference type="InterPro" id="IPR036085">
    <property type="entry name" value="PAZ_dom_sf"/>
</dbReference>
<evidence type="ECO:0000259" key="2">
    <source>
        <dbReference type="PROSITE" id="PS50821"/>
    </source>
</evidence>
<dbReference type="InterPro" id="IPR003100">
    <property type="entry name" value="PAZ_dom"/>
</dbReference>
<dbReference type="InterPro" id="IPR003165">
    <property type="entry name" value="Piwi"/>
</dbReference>
<evidence type="ECO:0000259" key="3">
    <source>
        <dbReference type="PROSITE" id="PS50822"/>
    </source>
</evidence>
<dbReference type="Pfam" id="PF02171">
    <property type="entry name" value="Piwi"/>
    <property type="match status" value="1"/>
</dbReference>
<dbReference type="InterPro" id="IPR014811">
    <property type="entry name" value="ArgoL1"/>
</dbReference>
<dbReference type="PROSITE" id="PS50821">
    <property type="entry name" value="PAZ"/>
    <property type="match status" value="1"/>
</dbReference>
<organism evidence="4 5">
    <name type="scientific">Linnemannia schmuckeri</name>
    <dbReference type="NCBI Taxonomy" id="64567"/>
    <lineage>
        <taxon>Eukaryota</taxon>
        <taxon>Fungi</taxon>
        <taxon>Fungi incertae sedis</taxon>
        <taxon>Mucoromycota</taxon>
        <taxon>Mortierellomycotina</taxon>
        <taxon>Mortierellomycetes</taxon>
        <taxon>Mortierellales</taxon>
        <taxon>Mortierellaceae</taxon>
        <taxon>Linnemannia</taxon>
    </lineage>
</organism>
<dbReference type="Pfam" id="PF16488">
    <property type="entry name" value="ArgoL2"/>
    <property type="match status" value="1"/>
</dbReference>
<reference evidence="4" key="1">
    <citation type="journal article" date="2020" name="Fungal Divers.">
        <title>Resolving the Mortierellaceae phylogeny through synthesis of multi-gene phylogenetics and phylogenomics.</title>
        <authorList>
            <person name="Vandepol N."/>
            <person name="Liber J."/>
            <person name="Desiro A."/>
            <person name="Na H."/>
            <person name="Kennedy M."/>
            <person name="Barry K."/>
            <person name="Grigoriev I.V."/>
            <person name="Miller A.N."/>
            <person name="O'Donnell K."/>
            <person name="Stajich J.E."/>
            <person name="Bonito G."/>
        </authorList>
    </citation>
    <scope>NUCLEOTIDE SEQUENCE</scope>
    <source>
        <strain evidence="4">NRRL 6426</strain>
    </source>
</reference>
<keyword evidence="4" id="KW-0396">Initiation factor</keyword>
<dbReference type="SMART" id="SM01163">
    <property type="entry name" value="DUF1785"/>
    <property type="match status" value="1"/>
</dbReference>
<gene>
    <name evidence="4" type="primary">EIF2C2_1</name>
    <name evidence="4" type="ORF">BG015_000371</name>
</gene>
<accession>A0A9P5V7H7</accession>
<comment type="caution">
    <text evidence="4">The sequence shown here is derived from an EMBL/GenBank/DDBJ whole genome shotgun (WGS) entry which is preliminary data.</text>
</comment>
<sequence>MSNDRRMRSPQDDEEMLDADSHSSKRSRNIAYNNSQPRPPHSEMSRNLSAPSALAARVKVEPGTAPPPPPTPTPTKEPQTGCTKRPDQGGRAGRQITINTNFFPMSLRPAYKTIHHYHIDISPEVSPKRNRELWQELQRHPVMMEAGTLVAYDGRHSVFSPKQLPAVHDNNGAVTIKIELAGQKQEIVFKIMHVNEIDMETLASFLKTGQYTQDCTEAIQALNVALTHKPYSNMVTVGRSVFTPDGAQDLRGGVEMWHGIFHTVRLGQQQLFVNVDKSAGAFVKGGSAIELIKSIAPRWNPSHPLDRRDKDAIETVLKGCFFRVTHRGKQFKRKYKMTQLSRAGADDTWFDHTTNDGGTRKVSVEQYYNHAYNARLHYPRAPCFGVPGRNNTIAYFPAELCYFESGQPYKKKLNDEQVAAMLRAASMKPEPRIQKIKQSIQTLDFRNNPFLAAFGMSVSDRMADVPARVLQAPRIEFARGVKAVPRQGSWELNASQQYLGGASLRSWGILVFENEGRLQRGKVENFVRRLVQVLSTAGMNVVTMEPPIGYTQPQGSIDREIGVARRRIENVCQGPIQLLVAVLPGKGLMYPDIKAFCETTELGIMTQCALATKIEKANDAYCRLLGMKILAKLGGTVNRLEENSLGFIERGRTLVVGADVTHAAPGEVDRPSIASVVALVDDCGFRHIGRIQRQPSQGVGAVEVIEGLPALMMDLIASYKQIMKHHPQRILFYRDGVSESQFPEILRTEVKAIKIACHQIDPKYKPAVTFVVVKKRHNTRFFPMDKRDSDRSGNCESGTVVDSVISHPTEFDFYLQSHAGLQGTSRCAQYCVLYDENRFSSDELQQLTFNLCHVYSRCSKATSIVPAVQYAHLLAYRARCYRDVGVNTDRPEAMPISSDLKNTMFFV</sequence>
<dbReference type="SUPFAM" id="SSF101690">
    <property type="entry name" value="PAZ domain"/>
    <property type="match status" value="1"/>
</dbReference>
<keyword evidence="5" id="KW-1185">Reference proteome</keyword>
<feature type="compositionally biased region" description="Pro residues" evidence="1">
    <location>
        <begin position="64"/>
        <end position="75"/>
    </location>
</feature>
<dbReference type="InterPro" id="IPR032472">
    <property type="entry name" value="ArgoL2"/>
</dbReference>
<dbReference type="OrthoDB" id="10252740at2759"/>
<dbReference type="PROSITE" id="PS50822">
    <property type="entry name" value="PIWI"/>
    <property type="match status" value="1"/>
</dbReference>
<dbReference type="InterPro" id="IPR032474">
    <property type="entry name" value="Argonaute_N"/>
</dbReference>
<dbReference type="Pfam" id="PF02170">
    <property type="entry name" value="PAZ"/>
    <property type="match status" value="1"/>
</dbReference>
<name>A0A9P5V7H7_9FUNG</name>
<keyword evidence="4" id="KW-0648">Protein biosynthesis</keyword>
<dbReference type="AlphaFoldDB" id="A0A9P5V7H7"/>
<dbReference type="Pfam" id="PF16487">
    <property type="entry name" value="ArgoMid"/>
    <property type="match status" value="1"/>
</dbReference>
<dbReference type="Gene3D" id="2.170.260.10">
    <property type="entry name" value="paz domain"/>
    <property type="match status" value="1"/>
</dbReference>
<dbReference type="Gene3D" id="3.40.50.2300">
    <property type="match status" value="1"/>
</dbReference>
<evidence type="ECO:0000313" key="5">
    <source>
        <dbReference type="Proteomes" id="UP000748756"/>
    </source>
</evidence>
<dbReference type="CDD" id="cd04657">
    <property type="entry name" value="Piwi_ago-like"/>
    <property type="match status" value="1"/>
</dbReference>
<dbReference type="Proteomes" id="UP000748756">
    <property type="component" value="Unassembled WGS sequence"/>
</dbReference>
<dbReference type="Pfam" id="PF08699">
    <property type="entry name" value="ArgoL1"/>
    <property type="match status" value="1"/>
</dbReference>
<dbReference type="InterPro" id="IPR036397">
    <property type="entry name" value="RNaseH_sf"/>
</dbReference>
<dbReference type="Pfam" id="PF16486">
    <property type="entry name" value="ArgoN"/>
    <property type="match status" value="1"/>
</dbReference>
<evidence type="ECO:0000256" key="1">
    <source>
        <dbReference type="SAM" id="MobiDB-lite"/>
    </source>
</evidence>
<feature type="domain" description="Piwi" evidence="3">
    <location>
        <begin position="578"/>
        <end position="883"/>
    </location>
</feature>
<dbReference type="CDD" id="cd02846">
    <property type="entry name" value="PAZ_argonaute_like"/>
    <property type="match status" value="1"/>
</dbReference>
<dbReference type="Gene3D" id="3.30.420.10">
    <property type="entry name" value="Ribonuclease H-like superfamily/Ribonuclease H"/>
    <property type="match status" value="1"/>
</dbReference>
<feature type="domain" description="PAZ" evidence="2">
    <location>
        <begin position="287"/>
        <end position="405"/>
    </location>
</feature>
<feature type="region of interest" description="Disordered" evidence="1">
    <location>
        <begin position="1"/>
        <end position="94"/>
    </location>
</feature>
<protein>
    <submittedName>
        <fullName evidence="4">Eukaryotic translation initiation factor 2C, 2</fullName>
    </submittedName>
</protein>
<dbReference type="PANTHER" id="PTHR22891">
    <property type="entry name" value="EUKARYOTIC TRANSLATION INITIATION FACTOR 2C"/>
    <property type="match status" value="1"/>
</dbReference>
<feature type="compositionally biased region" description="Basic and acidic residues" evidence="1">
    <location>
        <begin position="1"/>
        <end position="11"/>
    </location>
</feature>
<dbReference type="SUPFAM" id="SSF53098">
    <property type="entry name" value="Ribonuclease H-like"/>
    <property type="match status" value="1"/>
</dbReference>
<dbReference type="InterPro" id="IPR045246">
    <property type="entry name" value="Piwi_ago-like"/>
</dbReference>
<dbReference type="GO" id="GO:0003743">
    <property type="term" value="F:translation initiation factor activity"/>
    <property type="evidence" value="ECO:0007669"/>
    <property type="project" value="UniProtKB-KW"/>
</dbReference>
<evidence type="ECO:0000313" key="4">
    <source>
        <dbReference type="EMBL" id="KAF9143611.1"/>
    </source>
</evidence>
<proteinExistence type="predicted"/>
<dbReference type="EMBL" id="JAAAUQ010001056">
    <property type="protein sequence ID" value="KAF9143611.1"/>
    <property type="molecule type" value="Genomic_DNA"/>
</dbReference>
<dbReference type="InterPro" id="IPR012337">
    <property type="entry name" value="RNaseH-like_sf"/>
</dbReference>
<dbReference type="GO" id="GO:0003723">
    <property type="term" value="F:RNA binding"/>
    <property type="evidence" value="ECO:0007669"/>
    <property type="project" value="InterPro"/>
</dbReference>
<dbReference type="SMART" id="SM00950">
    <property type="entry name" value="Piwi"/>
    <property type="match status" value="1"/>
</dbReference>